<dbReference type="KEGG" id="afy:BW247_07960"/>
<dbReference type="Pfam" id="PF07238">
    <property type="entry name" value="PilZ"/>
    <property type="match status" value="1"/>
</dbReference>
<accession>A0A1P8UGR5</accession>
<feature type="domain" description="PilZ" evidence="4">
    <location>
        <begin position="127"/>
        <end position="237"/>
    </location>
</feature>
<keyword evidence="7" id="KW-1185">Reference proteome</keyword>
<keyword evidence="2" id="KW-0547">Nucleotide-binding</keyword>
<protein>
    <recommendedName>
        <fullName evidence="8">PilZ domain-containing protein</fullName>
    </recommendedName>
</protein>
<dbReference type="GO" id="GO:0035438">
    <property type="term" value="F:cyclic-di-GMP binding"/>
    <property type="evidence" value="ECO:0007669"/>
    <property type="project" value="InterPro"/>
</dbReference>
<dbReference type="STRING" id="1765967.BW247_07960"/>
<evidence type="ECO:0000259" key="4">
    <source>
        <dbReference type="Pfam" id="PF07238"/>
    </source>
</evidence>
<evidence type="ECO:0000256" key="3">
    <source>
        <dbReference type="ARBA" id="ARBA00023143"/>
    </source>
</evidence>
<evidence type="ECO:0000259" key="5">
    <source>
        <dbReference type="Pfam" id="PF07317"/>
    </source>
</evidence>
<dbReference type="Gene3D" id="2.40.10.220">
    <property type="entry name" value="predicted glycosyltransferase like domains"/>
    <property type="match status" value="1"/>
</dbReference>
<proteinExistence type="predicted"/>
<dbReference type="SUPFAM" id="SSF141371">
    <property type="entry name" value="PilZ domain-like"/>
    <property type="match status" value="1"/>
</dbReference>
<dbReference type="EMBL" id="CP019434">
    <property type="protein sequence ID" value="APZ43036.1"/>
    <property type="molecule type" value="Genomic_DNA"/>
</dbReference>
<dbReference type="AlphaFoldDB" id="A0A1P8UGR5"/>
<evidence type="ECO:0000313" key="7">
    <source>
        <dbReference type="Proteomes" id="UP000243807"/>
    </source>
</evidence>
<dbReference type="InterPro" id="IPR009875">
    <property type="entry name" value="PilZ_domain"/>
</dbReference>
<gene>
    <name evidence="6" type="ORF">BW247_07960</name>
</gene>
<dbReference type="InterPro" id="IPR009926">
    <property type="entry name" value="T3SS_YcgR_PilZN"/>
</dbReference>
<name>A0A1P8UGR5_9GAMM</name>
<dbReference type="Gene3D" id="2.30.110.10">
    <property type="entry name" value="Electron Transport, Fmn-binding Protein, Chain A"/>
    <property type="match status" value="1"/>
</dbReference>
<reference evidence="6 7" key="1">
    <citation type="submission" date="2017-01" db="EMBL/GenBank/DDBJ databases">
        <title>Draft sequence of Acidihalobacter ferrooxidans strain DSM 14175 (strain V8).</title>
        <authorList>
            <person name="Khaleque H.N."/>
            <person name="Ramsay J.P."/>
            <person name="Murphy R.J.T."/>
            <person name="Kaksonen A.H."/>
            <person name="Boxall N.J."/>
            <person name="Watkin E.L.J."/>
        </authorList>
    </citation>
    <scope>NUCLEOTIDE SEQUENCE [LARGE SCALE GENOMIC DNA]</scope>
    <source>
        <strain evidence="6 7">V8</strain>
    </source>
</reference>
<evidence type="ECO:0008006" key="8">
    <source>
        <dbReference type="Google" id="ProtNLM"/>
    </source>
</evidence>
<feature type="domain" description="Type III secretion system flagellar brake protein YcgR PilZN" evidence="5">
    <location>
        <begin position="21"/>
        <end position="123"/>
    </location>
</feature>
<organism evidence="6 7">
    <name type="scientific">Acidihalobacter ferrooxydans</name>
    <dbReference type="NCBI Taxonomy" id="1765967"/>
    <lineage>
        <taxon>Bacteria</taxon>
        <taxon>Pseudomonadati</taxon>
        <taxon>Pseudomonadota</taxon>
        <taxon>Gammaproteobacteria</taxon>
        <taxon>Chromatiales</taxon>
        <taxon>Ectothiorhodospiraceae</taxon>
        <taxon>Acidihalobacter</taxon>
    </lineage>
</organism>
<dbReference type="InterPro" id="IPR012349">
    <property type="entry name" value="Split_barrel_FMN-bd"/>
</dbReference>
<evidence type="ECO:0000256" key="2">
    <source>
        <dbReference type="ARBA" id="ARBA00022741"/>
    </source>
</evidence>
<dbReference type="Pfam" id="PF07317">
    <property type="entry name" value="PilZN"/>
    <property type="match status" value="1"/>
</dbReference>
<dbReference type="Proteomes" id="UP000243807">
    <property type="component" value="Chromosome"/>
</dbReference>
<evidence type="ECO:0000313" key="6">
    <source>
        <dbReference type="EMBL" id="APZ43036.1"/>
    </source>
</evidence>
<keyword evidence="3" id="KW-0975">Bacterial flagellum</keyword>
<evidence type="ECO:0000256" key="1">
    <source>
        <dbReference type="ARBA" id="ARBA00022636"/>
    </source>
</evidence>
<sequence>MTQQPENSTTDTASDSQYQLISDRRRIFQILDELTREKALLTAIFDGNENAFTTAILDVDENKNAMLLDEFLPSPRQNDVIPGVGLWLLGQVRGIKTAFKTRVISVGKENGLPIYRLEIPAAIRHQQRRYSYRAPVALSIRSQVRLKHDDGLALTGQLRDLSIGGLSVMLKKLRELETLSPNLLFTECDLELPGEGHVTVQAEIRHLHTDPAHKTLQIGLAFQDLPPREQRLVQRSVSFLEREQLRKQIKKDD</sequence>
<keyword evidence="1" id="KW-0973">c-di-GMP</keyword>